<proteinExistence type="predicted"/>
<organism evidence="1 2">
    <name type="scientific">Trichinella pseudospiralis</name>
    <name type="common">Parasitic roundworm</name>
    <dbReference type="NCBI Taxonomy" id="6337"/>
    <lineage>
        <taxon>Eukaryota</taxon>
        <taxon>Metazoa</taxon>
        <taxon>Ecdysozoa</taxon>
        <taxon>Nematoda</taxon>
        <taxon>Enoplea</taxon>
        <taxon>Dorylaimia</taxon>
        <taxon>Trichinellida</taxon>
        <taxon>Trichinellidae</taxon>
        <taxon>Trichinella</taxon>
    </lineage>
</organism>
<name>A0A0V1F9C5_TRIPS</name>
<dbReference type="Gene3D" id="3.30.160.60">
    <property type="entry name" value="Classic Zinc Finger"/>
    <property type="match status" value="1"/>
</dbReference>
<protein>
    <recommendedName>
        <fullName evidence="3">C2H2-type domain-containing protein</fullName>
    </recommendedName>
</protein>
<dbReference type="OrthoDB" id="3437960at2759"/>
<sequence>MSSIQRERGHKITKDALNISTSMKCEQWLGQSREIIWCIGERNAVCVAIRRKILDGKKRCNVEGCKERFVSQLQLMEHKTAVSGPASAHEKGPTEEFIRPRDRQHHFHRTTCELKSLPSTSEGLLRRYAQQRYDRCRKRFDSELQLMEHANTYSGGLKPYMCEEDGCQRAYCGRSQPKDLEDYLKRKKHGVCGVCGNGFGSRASWK</sequence>
<reference evidence="1 2" key="1">
    <citation type="submission" date="2015-01" db="EMBL/GenBank/DDBJ databases">
        <title>Evolution of Trichinella species and genotypes.</title>
        <authorList>
            <person name="Korhonen P.K."/>
            <person name="Edoardo P."/>
            <person name="Giuseppe L.R."/>
            <person name="Gasser R.B."/>
        </authorList>
    </citation>
    <scope>NUCLEOTIDE SEQUENCE [LARGE SCALE GENOMIC DNA]</scope>
    <source>
        <strain evidence="1">ISS470</strain>
    </source>
</reference>
<evidence type="ECO:0000313" key="2">
    <source>
        <dbReference type="Proteomes" id="UP000054995"/>
    </source>
</evidence>
<evidence type="ECO:0000313" key="1">
    <source>
        <dbReference type="EMBL" id="KRY82708.1"/>
    </source>
</evidence>
<keyword evidence="2" id="KW-1185">Reference proteome</keyword>
<evidence type="ECO:0008006" key="3">
    <source>
        <dbReference type="Google" id="ProtNLM"/>
    </source>
</evidence>
<gene>
    <name evidence="1" type="ORF">T4D_1073</name>
</gene>
<dbReference type="Proteomes" id="UP000054995">
    <property type="component" value="Unassembled WGS sequence"/>
</dbReference>
<comment type="caution">
    <text evidence="1">The sequence shown here is derived from an EMBL/GenBank/DDBJ whole genome shotgun (WGS) entry which is preliminary data.</text>
</comment>
<dbReference type="AlphaFoldDB" id="A0A0V1F9C5"/>
<dbReference type="EMBL" id="JYDT01000164">
    <property type="protein sequence ID" value="KRY82708.1"/>
    <property type="molecule type" value="Genomic_DNA"/>
</dbReference>
<accession>A0A0V1F9C5</accession>